<evidence type="ECO:0000313" key="2">
    <source>
        <dbReference type="Proteomes" id="UP000239709"/>
    </source>
</evidence>
<dbReference type="AlphaFoldDB" id="A0A2S0MD35"/>
<gene>
    <name evidence="1" type="ORF">C6570_05730</name>
</gene>
<name>A0A2S0MD35_9BURK</name>
<keyword evidence="2" id="KW-1185">Reference proteome</keyword>
<evidence type="ECO:0000313" key="1">
    <source>
        <dbReference type="EMBL" id="AVO33804.1"/>
    </source>
</evidence>
<dbReference type="KEGG" id="otk:C6570_05730"/>
<proteinExistence type="predicted"/>
<dbReference type="OrthoDB" id="9098539at2"/>
<reference evidence="1 2" key="1">
    <citation type="submission" date="2018-03" db="EMBL/GenBank/DDBJ databases">
        <title>Genome sequencing of Ottowia sp.</title>
        <authorList>
            <person name="Kim S.-J."/>
            <person name="Heo J."/>
            <person name="Kwon S.-W."/>
        </authorList>
    </citation>
    <scope>NUCLEOTIDE SEQUENCE [LARGE SCALE GENOMIC DNA]</scope>
    <source>
        <strain evidence="1 2">KADR8-3</strain>
    </source>
</reference>
<protein>
    <submittedName>
        <fullName evidence="1">Uncharacterized protein</fullName>
    </submittedName>
</protein>
<organism evidence="1 2">
    <name type="scientific">Ottowia oryzae</name>
    <dbReference type="NCBI Taxonomy" id="2109914"/>
    <lineage>
        <taxon>Bacteria</taxon>
        <taxon>Pseudomonadati</taxon>
        <taxon>Pseudomonadota</taxon>
        <taxon>Betaproteobacteria</taxon>
        <taxon>Burkholderiales</taxon>
        <taxon>Comamonadaceae</taxon>
        <taxon>Ottowia</taxon>
    </lineage>
</organism>
<dbReference type="EMBL" id="CP027666">
    <property type="protein sequence ID" value="AVO33804.1"/>
    <property type="molecule type" value="Genomic_DNA"/>
</dbReference>
<dbReference type="RefSeq" id="WP_106702361.1">
    <property type="nucleotide sequence ID" value="NZ_CP027666.1"/>
</dbReference>
<sequence length="141" mass="15507">MPKIIKDCWNSVHAFDCQYGAHIYDGNIASIYVNNWLAVAEELAPLFLKHNDRGFVGHCLLVFSGVRLFELEISQYTEENNKIIWTDPIIVAHQNSAVTEGIQSFVAGGSLHGFKSSVSISVEARAFELHILAANETAAGS</sequence>
<accession>A0A2S0MD35</accession>
<dbReference type="Proteomes" id="UP000239709">
    <property type="component" value="Chromosome"/>
</dbReference>